<dbReference type="InterPro" id="IPR012338">
    <property type="entry name" value="Beta-lactam/transpept-like"/>
</dbReference>
<evidence type="ECO:0000259" key="4">
    <source>
        <dbReference type="Pfam" id="PF02668"/>
    </source>
</evidence>
<dbReference type="PANTHER" id="PTHR10696:SF56">
    <property type="entry name" value="TAUD_TFDA-LIKE DOMAIN-CONTAINING PROTEIN"/>
    <property type="match status" value="1"/>
</dbReference>
<keyword evidence="1" id="KW-0560">Oxidoreductase</keyword>
<dbReference type="EMBL" id="CAJNOQ010001339">
    <property type="protein sequence ID" value="CAF0887768.1"/>
    <property type="molecule type" value="Genomic_DNA"/>
</dbReference>
<dbReference type="Proteomes" id="UP000663829">
    <property type="component" value="Unassembled WGS sequence"/>
</dbReference>
<dbReference type="InterPro" id="IPR016035">
    <property type="entry name" value="Acyl_Trfase/lysoPLipase"/>
</dbReference>
<dbReference type="Gene3D" id="3.40.366.10">
    <property type="entry name" value="Malonyl-Coenzyme A Acyl Carrier Protein, domain 2"/>
    <property type="match status" value="1"/>
</dbReference>
<feature type="domain" description="TauD/TfdA-like" evidence="4">
    <location>
        <begin position="436"/>
        <end position="715"/>
    </location>
</feature>
<dbReference type="GO" id="GO:0016740">
    <property type="term" value="F:transferase activity"/>
    <property type="evidence" value="ECO:0007669"/>
    <property type="project" value="InterPro"/>
</dbReference>
<organism evidence="5 7">
    <name type="scientific">Didymodactylos carnosus</name>
    <dbReference type="NCBI Taxonomy" id="1234261"/>
    <lineage>
        <taxon>Eukaryota</taxon>
        <taxon>Metazoa</taxon>
        <taxon>Spiralia</taxon>
        <taxon>Gnathifera</taxon>
        <taxon>Rotifera</taxon>
        <taxon>Eurotatoria</taxon>
        <taxon>Bdelloidea</taxon>
        <taxon>Philodinida</taxon>
        <taxon>Philodinidae</taxon>
        <taxon>Didymodactylos</taxon>
    </lineage>
</organism>
<protein>
    <recommendedName>
        <fullName evidence="8">TauD/TfdA-like domain-containing protein</fullName>
    </recommendedName>
</protein>
<dbReference type="InterPro" id="IPR050411">
    <property type="entry name" value="AlphaKG_dependent_hydroxylases"/>
</dbReference>
<evidence type="ECO:0000256" key="2">
    <source>
        <dbReference type="ARBA" id="ARBA00023194"/>
    </source>
</evidence>
<dbReference type="InterPro" id="IPR003819">
    <property type="entry name" value="TauD/TfdA-like"/>
</dbReference>
<reference evidence="5" key="1">
    <citation type="submission" date="2021-02" db="EMBL/GenBank/DDBJ databases">
        <authorList>
            <person name="Nowell W R."/>
        </authorList>
    </citation>
    <scope>NUCLEOTIDE SEQUENCE</scope>
</reference>
<sequence length="715" mass="81633">MRIVSTVIGDIVNSDELIQPDYWIDHLQHTVLFGPSIERLSLEEQQTLLFLEVGPGKVLTANVRHIKPDAPVISSPLALNNSIKFLRCLGSLWSFGVPVSWSDYFQYKNNLRPTELDEQSNLFQRNEKLLPSENICLSHGETTATLKNYLQKEKHRNVTLKMDREKKVPWKAKKPPAFKEDACEIRLLDFKLGDVRLTGSNLQLSDHVLPLGFASSALTRALYYEAVQTNMLQEDAKLIDVLPEQSLHDVPLEVQRIAINDLACHSSGLPDYAKQNCKSPNDLLLALKTLDNLSTEKPSILAISLLGHALAALHDTSYDDLFQEKIAGPLELFNTCVNYGLETYYPACGIQSTLDDMSKLLMILYCNENHSCTTIIQALRKSFSDDIARFSERIQELTTDSAPVKALNNIQNYTLDKTAGMPKVYESIREKSLEVLLQFISISKQQLLDELHQYGALLFCGFDVITAEHFSRVVESFTDSNKSFLDYRDGISPRTRLTTKVFISMEYPKHVNMSLHNEMSYSTNMPSIIFFFCEIPPVENTGQTPIGDSRAIFESVDHNILTEFIERKLIYMTNMPSRNKGLGKSWQETYQTESKEDVETFLKEKHIDFTWLPNDRLRTIRKVDTVKKHPIGGDWLWCNHAHLFLPSDLELSVRHTTEKRPDPMDMAKNCFFGDGQMIPDIYSTHIRQILKEHQIQWSWQKSDVLILDNLATAHG</sequence>
<dbReference type="Gene3D" id="3.40.710.10">
    <property type="entry name" value="DD-peptidase/beta-lactamase superfamily"/>
    <property type="match status" value="1"/>
</dbReference>
<dbReference type="SUPFAM" id="SSF52151">
    <property type="entry name" value="FabD/lysophospholipase-like"/>
    <property type="match status" value="1"/>
</dbReference>
<evidence type="ECO:0000313" key="7">
    <source>
        <dbReference type="Proteomes" id="UP000663829"/>
    </source>
</evidence>
<keyword evidence="7" id="KW-1185">Reference proteome</keyword>
<dbReference type="GO" id="GO:0017000">
    <property type="term" value="P:antibiotic biosynthetic process"/>
    <property type="evidence" value="ECO:0007669"/>
    <property type="project" value="UniProtKB-KW"/>
</dbReference>
<dbReference type="Pfam" id="PF02668">
    <property type="entry name" value="TauD"/>
    <property type="match status" value="1"/>
</dbReference>
<dbReference type="SUPFAM" id="SSF51197">
    <property type="entry name" value="Clavaminate synthase-like"/>
    <property type="match status" value="1"/>
</dbReference>
<evidence type="ECO:0000313" key="6">
    <source>
        <dbReference type="EMBL" id="CAF3672673.1"/>
    </source>
</evidence>
<dbReference type="Gene3D" id="3.30.70.3290">
    <property type="match status" value="1"/>
</dbReference>
<evidence type="ECO:0000313" key="5">
    <source>
        <dbReference type="EMBL" id="CAF0887768.1"/>
    </source>
</evidence>
<dbReference type="InterPro" id="IPR001227">
    <property type="entry name" value="Ac_transferase_dom_sf"/>
</dbReference>
<proteinExistence type="predicted"/>
<name>A0A813YQV5_9BILA</name>
<feature type="domain" description="Beta-lactamase-related" evidence="3">
    <location>
        <begin position="224"/>
        <end position="360"/>
    </location>
</feature>
<dbReference type="PANTHER" id="PTHR10696">
    <property type="entry name" value="GAMMA-BUTYROBETAINE HYDROXYLASE-RELATED"/>
    <property type="match status" value="1"/>
</dbReference>
<evidence type="ECO:0000259" key="3">
    <source>
        <dbReference type="Pfam" id="PF00144"/>
    </source>
</evidence>
<dbReference type="SUPFAM" id="SSF56601">
    <property type="entry name" value="beta-lactamase/transpeptidase-like"/>
    <property type="match status" value="1"/>
</dbReference>
<keyword evidence="2" id="KW-0045">Antibiotic biosynthesis</keyword>
<dbReference type="EMBL" id="CAJOBC010001339">
    <property type="protein sequence ID" value="CAF3672673.1"/>
    <property type="molecule type" value="Genomic_DNA"/>
</dbReference>
<dbReference type="InterPro" id="IPR042098">
    <property type="entry name" value="TauD-like_sf"/>
</dbReference>
<dbReference type="Pfam" id="PF00144">
    <property type="entry name" value="Beta-lactamase"/>
    <property type="match status" value="1"/>
</dbReference>
<dbReference type="GO" id="GO:0016491">
    <property type="term" value="F:oxidoreductase activity"/>
    <property type="evidence" value="ECO:0007669"/>
    <property type="project" value="UniProtKB-KW"/>
</dbReference>
<dbReference type="AlphaFoldDB" id="A0A813YQV5"/>
<evidence type="ECO:0008006" key="8">
    <source>
        <dbReference type="Google" id="ProtNLM"/>
    </source>
</evidence>
<dbReference type="Proteomes" id="UP000681722">
    <property type="component" value="Unassembled WGS sequence"/>
</dbReference>
<comment type="caution">
    <text evidence="5">The sequence shown here is derived from an EMBL/GenBank/DDBJ whole genome shotgun (WGS) entry which is preliminary data.</text>
</comment>
<dbReference type="InterPro" id="IPR001466">
    <property type="entry name" value="Beta-lactam-related"/>
</dbReference>
<evidence type="ECO:0000256" key="1">
    <source>
        <dbReference type="ARBA" id="ARBA00023002"/>
    </source>
</evidence>
<dbReference type="Gene3D" id="3.60.130.10">
    <property type="entry name" value="Clavaminate synthase-like"/>
    <property type="match status" value="1"/>
</dbReference>
<accession>A0A813YQV5</accession>
<dbReference type="OrthoDB" id="408743at2759"/>
<gene>
    <name evidence="5" type="ORF">GPM918_LOCUS7955</name>
    <name evidence="6" type="ORF">SRO942_LOCUS7955</name>
</gene>